<keyword evidence="1" id="KW-0812">Transmembrane</keyword>
<keyword evidence="1" id="KW-0472">Membrane</keyword>
<evidence type="ECO:0000256" key="1">
    <source>
        <dbReference type="SAM" id="Phobius"/>
    </source>
</evidence>
<dbReference type="AlphaFoldDB" id="A0A543AGF7"/>
<keyword evidence="3" id="KW-1185">Reference proteome</keyword>
<organism evidence="2 3">
    <name type="scientific">Enteractinococcus coprophilus</name>
    <dbReference type="NCBI Taxonomy" id="1027633"/>
    <lineage>
        <taxon>Bacteria</taxon>
        <taxon>Bacillati</taxon>
        <taxon>Actinomycetota</taxon>
        <taxon>Actinomycetes</taxon>
        <taxon>Micrococcales</taxon>
        <taxon>Micrococcaceae</taxon>
    </lineage>
</organism>
<accession>A0A543AGF7</accession>
<name>A0A543AGF7_9MICC</name>
<sequence>MSELEPVAIRTVLNHEAERFIVLLNVRVIVIVLYIVNIVWLFGLVPCKGGESFT</sequence>
<keyword evidence="1" id="KW-1133">Transmembrane helix</keyword>
<evidence type="ECO:0000313" key="3">
    <source>
        <dbReference type="Proteomes" id="UP000319746"/>
    </source>
</evidence>
<feature type="transmembrane region" description="Helical" evidence="1">
    <location>
        <begin position="20"/>
        <end position="45"/>
    </location>
</feature>
<comment type="caution">
    <text evidence="2">The sequence shown here is derived from an EMBL/GenBank/DDBJ whole genome shotgun (WGS) entry which is preliminary data.</text>
</comment>
<dbReference type="Proteomes" id="UP000319746">
    <property type="component" value="Unassembled WGS sequence"/>
</dbReference>
<proteinExistence type="predicted"/>
<evidence type="ECO:0000313" key="2">
    <source>
        <dbReference type="EMBL" id="TQL71671.1"/>
    </source>
</evidence>
<dbReference type="EMBL" id="VFOU01000003">
    <property type="protein sequence ID" value="TQL71671.1"/>
    <property type="molecule type" value="Genomic_DNA"/>
</dbReference>
<protein>
    <submittedName>
        <fullName evidence="2">Uncharacterized protein</fullName>
    </submittedName>
</protein>
<gene>
    <name evidence="2" type="ORF">FB556_2164</name>
</gene>
<reference evidence="2 3" key="1">
    <citation type="submission" date="2019-06" db="EMBL/GenBank/DDBJ databases">
        <title>Sequencing the genomes of 1000 actinobacteria strains.</title>
        <authorList>
            <person name="Klenk H.-P."/>
        </authorList>
    </citation>
    <scope>NUCLEOTIDE SEQUENCE [LARGE SCALE GENOMIC DNA]</scope>
    <source>
        <strain evidence="2 3">DSM 24083</strain>
    </source>
</reference>